<dbReference type="InterPro" id="IPR016194">
    <property type="entry name" value="SPOC-like_C_dom_sf"/>
</dbReference>
<evidence type="ECO:0000256" key="2">
    <source>
        <dbReference type="ARBA" id="ARBA00022741"/>
    </source>
</evidence>
<dbReference type="SUPFAM" id="SSF100939">
    <property type="entry name" value="SPOC domain-like"/>
    <property type="match status" value="1"/>
</dbReference>
<keyword evidence="10" id="KW-0539">Nucleus</keyword>
<evidence type="ECO:0000256" key="10">
    <source>
        <dbReference type="ARBA" id="ARBA00023242"/>
    </source>
</evidence>
<organism evidence="13 14">
    <name type="scientific">Seminavis robusta</name>
    <dbReference type="NCBI Taxonomy" id="568900"/>
    <lineage>
        <taxon>Eukaryota</taxon>
        <taxon>Sar</taxon>
        <taxon>Stramenopiles</taxon>
        <taxon>Ochrophyta</taxon>
        <taxon>Bacillariophyta</taxon>
        <taxon>Bacillariophyceae</taxon>
        <taxon>Bacillariophycidae</taxon>
        <taxon>Naviculales</taxon>
        <taxon>Naviculaceae</taxon>
        <taxon>Seminavis</taxon>
    </lineage>
</organism>
<dbReference type="GO" id="GO:0006310">
    <property type="term" value="P:DNA recombination"/>
    <property type="evidence" value="ECO:0007669"/>
    <property type="project" value="UniProtKB-KW"/>
</dbReference>
<comment type="subcellular location">
    <subcellularLocation>
        <location evidence="1">Nucleus</location>
    </subcellularLocation>
</comment>
<dbReference type="Proteomes" id="UP001153069">
    <property type="component" value="Unassembled WGS sequence"/>
</dbReference>
<keyword evidence="6" id="KW-0067">ATP-binding</keyword>
<dbReference type="InterPro" id="IPR036465">
    <property type="entry name" value="vWFA_dom_sf"/>
</dbReference>
<feature type="region of interest" description="Disordered" evidence="11">
    <location>
        <begin position="236"/>
        <end position="283"/>
    </location>
</feature>
<dbReference type="GO" id="GO:0016787">
    <property type="term" value="F:hydrolase activity"/>
    <property type="evidence" value="ECO:0007669"/>
    <property type="project" value="UniProtKB-KW"/>
</dbReference>
<keyword evidence="3" id="KW-0227">DNA damage</keyword>
<proteinExistence type="predicted"/>
<dbReference type="InterPro" id="IPR006164">
    <property type="entry name" value="DNA_bd_Ku70/Ku80"/>
</dbReference>
<keyword evidence="5" id="KW-0347">Helicase</keyword>
<evidence type="ECO:0000256" key="8">
    <source>
        <dbReference type="ARBA" id="ARBA00023172"/>
    </source>
</evidence>
<feature type="compositionally biased region" description="Low complexity" evidence="11">
    <location>
        <begin position="266"/>
        <end position="277"/>
    </location>
</feature>
<dbReference type="GO" id="GO:0043564">
    <property type="term" value="C:Ku70:Ku80 complex"/>
    <property type="evidence" value="ECO:0007669"/>
    <property type="project" value="TreeGrafter"/>
</dbReference>
<dbReference type="Gene3D" id="3.40.50.410">
    <property type="entry name" value="von Willebrand factor, type A domain"/>
    <property type="match status" value="1"/>
</dbReference>
<comment type="caution">
    <text evidence="13">The sequence shown here is derived from an EMBL/GenBank/DDBJ whole genome shotgun (WGS) entry which is preliminary data.</text>
</comment>
<keyword evidence="14" id="KW-1185">Reference proteome</keyword>
<dbReference type="AlphaFoldDB" id="A0A9N8HFT0"/>
<dbReference type="GO" id="GO:0005524">
    <property type="term" value="F:ATP binding"/>
    <property type="evidence" value="ECO:0007669"/>
    <property type="project" value="UniProtKB-KW"/>
</dbReference>
<feature type="compositionally biased region" description="Low complexity" evidence="11">
    <location>
        <begin position="597"/>
        <end position="610"/>
    </location>
</feature>
<dbReference type="GO" id="GO:0042162">
    <property type="term" value="F:telomeric DNA binding"/>
    <property type="evidence" value="ECO:0007669"/>
    <property type="project" value="TreeGrafter"/>
</dbReference>
<dbReference type="Gene3D" id="1.10.1600.10">
    <property type="match status" value="1"/>
</dbReference>
<dbReference type="GO" id="GO:0006303">
    <property type="term" value="P:double-strand break repair via nonhomologous end joining"/>
    <property type="evidence" value="ECO:0007669"/>
    <property type="project" value="InterPro"/>
</dbReference>
<reference evidence="13" key="1">
    <citation type="submission" date="2020-06" db="EMBL/GenBank/DDBJ databases">
        <authorList>
            <consortium name="Plant Systems Biology data submission"/>
        </authorList>
    </citation>
    <scope>NUCLEOTIDE SEQUENCE</scope>
    <source>
        <strain evidence="13">D6</strain>
    </source>
</reference>
<evidence type="ECO:0000256" key="9">
    <source>
        <dbReference type="ARBA" id="ARBA00023204"/>
    </source>
</evidence>
<feature type="domain" description="Ku" evidence="12">
    <location>
        <begin position="417"/>
        <end position="581"/>
    </location>
</feature>
<evidence type="ECO:0000313" key="14">
    <source>
        <dbReference type="Proteomes" id="UP001153069"/>
    </source>
</evidence>
<evidence type="ECO:0000256" key="4">
    <source>
        <dbReference type="ARBA" id="ARBA00022801"/>
    </source>
</evidence>
<evidence type="ECO:0000313" key="13">
    <source>
        <dbReference type="EMBL" id="CAB9511182.1"/>
    </source>
</evidence>
<keyword evidence="2" id="KW-0547">Nucleotide-binding</keyword>
<evidence type="ECO:0000256" key="5">
    <source>
        <dbReference type="ARBA" id="ARBA00022806"/>
    </source>
</evidence>
<dbReference type="GO" id="GO:0003690">
    <property type="term" value="F:double-stranded DNA binding"/>
    <property type="evidence" value="ECO:0007669"/>
    <property type="project" value="TreeGrafter"/>
</dbReference>
<dbReference type="Gene3D" id="2.40.290.10">
    <property type="match status" value="1"/>
</dbReference>
<dbReference type="EMBL" id="CAICTM010000471">
    <property type="protein sequence ID" value="CAB9511182.1"/>
    <property type="molecule type" value="Genomic_DNA"/>
</dbReference>
<keyword evidence="9" id="KW-0234">DNA repair</keyword>
<dbReference type="PANTHER" id="PTHR12604:SF4">
    <property type="entry name" value="X-RAY REPAIR CROSS-COMPLEMENTING PROTEIN 5"/>
    <property type="match status" value="1"/>
</dbReference>
<dbReference type="OrthoDB" id="30826at2759"/>
<feature type="compositionally biased region" description="Basic and acidic residues" evidence="11">
    <location>
        <begin position="710"/>
        <end position="723"/>
    </location>
</feature>
<dbReference type="SUPFAM" id="SSF53300">
    <property type="entry name" value="vWA-like"/>
    <property type="match status" value="1"/>
</dbReference>
<keyword evidence="4" id="KW-0378">Hydrolase</keyword>
<keyword evidence="8" id="KW-0233">DNA recombination</keyword>
<evidence type="ECO:0000256" key="7">
    <source>
        <dbReference type="ARBA" id="ARBA00023125"/>
    </source>
</evidence>
<feature type="region of interest" description="Disordered" evidence="11">
    <location>
        <begin position="396"/>
        <end position="425"/>
    </location>
</feature>
<evidence type="ECO:0000256" key="1">
    <source>
        <dbReference type="ARBA" id="ARBA00004123"/>
    </source>
</evidence>
<dbReference type="Pfam" id="PF02735">
    <property type="entry name" value="Ku"/>
    <property type="match status" value="1"/>
</dbReference>
<dbReference type="GO" id="GO:0004386">
    <property type="term" value="F:helicase activity"/>
    <property type="evidence" value="ECO:0007669"/>
    <property type="project" value="UniProtKB-KW"/>
</dbReference>
<dbReference type="PANTHER" id="PTHR12604">
    <property type="entry name" value="KU AUTOANTIGEN DNA HELICASE"/>
    <property type="match status" value="1"/>
</dbReference>
<evidence type="ECO:0000256" key="6">
    <source>
        <dbReference type="ARBA" id="ARBA00022840"/>
    </source>
</evidence>
<protein>
    <recommendedName>
        <fullName evidence="12">Ku domain-containing protein</fullName>
    </recommendedName>
</protein>
<sequence length="729" mass="81668">MPNPKGPPQKEAVVFILDSFPTMNEPHPVVKGNNNATAAHDNNSRLDCAKRALEGMLFDMMINAYGGSLVTVIVTKTLDTQNHLVYDNDDNDNDNNQPFSNLTELHEPPLDKPHSMEYMYPPTSELIRKLWDVQPTPYLDAALNLRGDICDAICLAADCLYHATVSPKTKQPKRFRRKIVLLTDAGHPIVLDQSQILHIIDALRQMDETPIHVLGLGFGQPTVEFDVPLDASAAIKQEEEQDSPNNKRIKSEQEEPMPDEPPSSQNNDNNNDNNDNDTPTFYNTLDDRERLLASLTKMTGGSVVNIATMQELLDAKAGKRIAKAAPKQVQLHVGPGLTLQVRSLRLLNQESSPKIIERAVKVGPDGVTPLLIDTNSGEEEEETEFLKTIRGNYFEKIAPPEDGDDNNNNNADDKKDPETGAEEDNLVEIDKEDLINAIPYGKDLIPYPDVVKLGLKFEEDCGYEDETFDMAKPYIHIIGYIRQNEIPPRFWVGPPYAISGWHSRKACYLVAAMAQSLQTENMAALCAFKASSTGSPSLACLLPFIESSESSSSEPSNHKPTRMLLFKLPFEHDLANYQMPSFEPFLGSPDIDDESNENSYSNNNNNNKSQSSKKQKKQEKACEELIDAMMLPDDVLASDKIASPYQTSFFKTILQRAVRKNKDELVFVRKNDPNHPMTLPADILERAMPALEQFHQTFPMKKKKVLKGGRGREKSTRPTYKDYLDEEGN</sequence>
<feature type="region of interest" description="Disordered" evidence="11">
    <location>
        <begin position="701"/>
        <end position="729"/>
    </location>
</feature>
<evidence type="ECO:0000256" key="3">
    <source>
        <dbReference type="ARBA" id="ARBA00022763"/>
    </source>
</evidence>
<dbReference type="GO" id="GO:0000723">
    <property type="term" value="P:telomere maintenance"/>
    <property type="evidence" value="ECO:0007669"/>
    <property type="project" value="TreeGrafter"/>
</dbReference>
<gene>
    <name evidence="13" type="ORF">SEMRO_472_G149900.1</name>
</gene>
<feature type="region of interest" description="Disordered" evidence="11">
    <location>
        <begin position="586"/>
        <end position="620"/>
    </location>
</feature>
<name>A0A9N8HFT0_9STRA</name>
<accession>A0A9N8HFT0</accession>
<evidence type="ECO:0000259" key="12">
    <source>
        <dbReference type="Pfam" id="PF02735"/>
    </source>
</evidence>
<keyword evidence="7" id="KW-0238">DNA-binding</keyword>
<evidence type="ECO:0000256" key="11">
    <source>
        <dbReference type="SAM" id="MobiDB-lite"/>
    </source>
</evidence>